<dbReference type="PANTHER" id="PTHR28629">
    <property type="entry name" value="TRIOKINASE/FMN CYCLASE"/>
    <property type="match status" value="1"/>
</dbReference>
<dbReference type="EC" id="2.7.1.-" evidence="2"/>
<dbReference type="Proteomes" id="UP001209755">
    <property type="component" value="Unassembled WGS sequence"/>
</dbReference>
<dbReference type="PROSITE" id="PS51481">
    <property type="entry name" value="DHAK"/>
    <property type="match status" value="1"/>
</dbReference>
<keyword evidence="3" id="KW-1185">Reference proteome</keyword>
<name>A0ABT3HG16_9HYPH</name>
<reference evidence="3" key="1">
    <citation type="submission" date="2023-07" db="EMBL/GenBank/DDBJ databases">
        <title>Genome sequencing of Purple Non-Sulfur Bacteria from various extreme environments.</title>
        <authorList>
            <person name="Mayer M."/>
        </authorList>
    </citation>
    <scope>NUCLEOTIDE SEQUENCE [LARGE SCALE GENOMIC DNA]</scope>
    <source>
        <strain evidence="3">DSM 17935</strain>
    </source>
</reference>
<dbReference type="PANTHER" id="PTHR28629:SF4">
    <property type="entry name" value="TRIOKINASE_FMN CYCLASE"/>
    <property type="match status" value="1"/>
</dbReference>
<protein>
    <submittedName>
        <fullName evidence="2">Dihydroxyacetone kinase-like protein</fullName>
        <ecNumber evidence="2">2.7.1.-</ecNumber>
    </submittedName>
</protein>
<dbReference type="Gene3D" id="3.30.1180.20">
    <property type="entry name" value="Dihydroxyacetone kinase, domain 2"/>
    <property type="match status" value="1"/>
</dbReference>
<dbReference type="RefSeq" id="WP_264602858.1">
    <property type="nucleotide sequence ID" value="NZ_JAOQNS010000011.1"/>
</dbReference>
<sequence>MKKLINNVDDVLTESLAGFGRAHADLVDISTDPKLVTRKGGGKKGKVALISGGGSGHEPMHAGFVGMGMLDAACPGEVFTSPTPDQMLAAAEAVDGGAGILWIVKNYAGDVMNFEMAGEMYDGPTETVLTNDDVAVESSLHSQGRRGVAATVIVEKIVGAAAERGDDLAACKALGDRVNAASGTMGIALTSCTVPAAGSPTFEIGESEMELGVGIHGEPGRKRVDLMKADEIAEALIQAICESIAPSGDDDLLLLVNGMGGTPLMELYLLYNSAMNVAGERGLKIARSLVGNYCTSLEMAGASITLTKLDTEMAELWDAPVHTAALRWKA</sequence>
<dbReference type="SUPFAM" id="SSF82549">
    <property type="entry name" value="DAK1/DegV-like"/>
    <property type="match status" value="1"/>
</dbReference>
<dbReference type="InterPro" id="IPR004006">
    <property type="entry name" value="DhaK_dom"/>
</dbReference>
<dbReference type="Gene3D" id="3.40.50.10440">
    <property type="entry name" value="Dihydroxyacetone kinase, domain 1"/>
    <property type="match status" value="1"/>
</dbReference>
<dbReference type="InterPro" id="IPR012736">
    <property type="entry name" value="DhaK_1"/>
</dbReference>
<dbReference type="GO" id="GO:0016740">
    <property type="term" value="F:transferase activity"/>
    <property type="evidence" value="ECO:0007669"/>
    <property type="project" value="UniProtKB-KW"/>
</dbReference>
<feature type="domain" description="DhaK" evidence="1">
    <location>
        <begin position="7"/>
        <end position="328"/>
    </location>
</feature>
<evidence type="ECO:0000259" key="1">
    <source>
        <dbReference type="PROSITE" id="PS51481"/>
    </source>
</evidence>
<gene>
    <name evidence="2" type="ORF">M2319_003625</name>
</gene>
<evidence type="ECO:0000313" key="2">
    <source>
        <dbReference type="EMBL" id="MCW2309274.1"/>
    </source>
</evidence>
<dbReference type="InterPro" id="IPR050861">
    <property type="entry name" value="Dihydroxyacetone_Kinase"/>
</dbReference>
<keyword evidence="2" id="KW-0808">Transferase</keyword>
<dbReference type="EMBL" id="JAOQNS010000011">
    <property type="protein sequence ID" value="MCW2309274.1"/>
    <property type="molecule type" value="Genomic_DNA"/>
</dbReference>
<comment type="caution">
    <text evidence="2">The sequence shown here is derived from an EMBL/GenBank/DDBJ whole genome shotgun (WGS) entry which is preliminary data.</text>
</comment>
<evidence type="ECO:0000313" key="3">
    <source>
        <dbReference type="Proteomes" id="UP001209755"/>
    </source>
</evidence>
<organism evidence="2 3">
    <name type="scientific">Rhodobium gokarnense</name>
    <dbReference type="NCBI Taxonomy" id="364296"/>
    <lineage>
        <taxon>Bacteria</taxon>
        <taxon>Pseudomonadati</taxon>
        <taxon>Pseudomonadota</taxon>
        <taxon>Alphaproteobacteria</taxon>
        <taxon>Hyphomicrobiales</taxon>
        <taxon>Rhodobiaceae</taxon>
        <taxon>Rhodobium</taxon>
    </lineage>
</organism>
<proteinExistence type="predicted"/>
<accession>A0ABT3HG16</accession>
<dbReference type="NCBIfam" id="TIGR02363">
    <property type="entry name" value="dhaK1"/>
    <property type="match status" value="1"/>
</dbReference>
<dbReference type="Pfam" id="PF02733">
    <property type="entry name" value="Dak1"/>
    <property type="match status" value="1"/>
</dbReference>